<evidence type="ECO:0000259" key="6">
    <source>
        <dbReference type="PROSITE" id="PS51352"/>
    </source>
</evidence>
<dbReference type="AlphaFoldDB" id="A0A4R0NI81"/>
<evidence type="ECO:0000256" key="2">
    <source>
        <dbReference type="ARBA" id="ARBA00022748"/>
    </source>
</evidence>
<keyword evidence="3" id="KW-1015">Disulfide bond</keyword>
<dbReference type="InterPro" id="IPR013766">
    <property type="entry name" value="Thioredoxin_domain"/>
</dbReference>
<evidence type="ECO:0000313" key="7">
    <source>
        <dbReference type="EMBL" id="TCD00321.1"/>
    </source>
</evidence>
<organism evidence="7 8">
    <name type="scientific">Pedobacter psychroterrae</name>
    <dbReference type="NCBI Taxonomy" id="2530453"/>
    <lineage>
        <taxon>Bacteria</taxon>
        <taxon>Pseudomonadati</taxon>
        <taxon>Bacteroidota</taxon>
        <taxon>Sphingobacteriia</taxon>
        <taxon>Sphingobacteriales</taxon>
        <taxon>Sphingobacteriaceae</taxon>
        <taxon>Pedobacter</taxon>
    </lineage>
</organism>
<protein>
    <submittedName>
        <fullName evidence="7">AhpC/TSA family protein</fullName>
    </submittedName>
</protein>
<dbReference type="PROSITE" id="PS00194">
    <property type="entry name" value="THIOREDOXIN_1"/>
    <property type="match status" value="1"/>
</dbReference>
<dbReference type="GO" id="GO:0016209">
    <property type="term" value="F:antioxidant activity"/>
    <property type="evidence" value="ECO:0007669"/>
    <property type="project" value="InterPro"/>
</dbReference>
<gene>
    <name evidence="7" type="ORF">EZ437_13930</name>
</gene>
<keyword evidence="8" id="KW-1185">Reference proteome</keyword>
<reference evidence="7 8" key="1">
    <citation type="submission" date="2019-02" db="EMBL/GenBank/DDBJ databases">
        <title>Pedobacter sp. RP-1-14 sp. nov., isolated from Arctic soil.</title>
        <authorList>
            <person name="Dahal R.H."/>
        </authorList>
    </citation>
    <scope>NUCLEOTIDE SEQUENCE [LARGE SCALE GENOMIC DNA]</scope>
    <source>
        <strain evidence="7 8">RP-1-14</strain>
    </source>
</reference>
<dbReference type="Pfam" id="PF14289">
    <property type="entry name" value="DUF4369"/>
    <property type="match status" value="1"/>
</dbReference>
<dbReference type="Proteomes" id="UP000293347">
    <property type="component" value="Unassembled WGS sequence"/>
</dbReference>
<dbReference type="PROSITE" id="PS51352">
    <property type="entry name" value="THIOREDOXIN_2"/>
    <property type="match status" value="1"/>
</dbReference>
<dbReference type="InterPro" id="IPR050553">
    <property type="entry name" value="Thioredoxin_ResA/DsbE_sf"/>
</dbReference>
<evidence type="ECO:0000313" key="8">
    <source>
        <dbReference type="Proteomes" id="UP000293347"/>
    </source>
</evidence>
<dbReference type="EMBL" id="SJSL01000003">
    <property type="protein sequence ID" value="TCD00321.1"/>
    <property type="molecule type" value="Genomic_DNA"/>
</dbReference>
<dbReference type="Gene3D" id="3.40.30.10">
    <property type="entry name" value="Glutaredoxin"/>
    <property type="match status" value="1"/>
</dbReference>
<dbReference type="RefSeq" id="WP_131596670.1">
    <property type="nucleotide sequence ID" value="NZ_SJSL01000003.1"/>
</dbReference>
<comment type="subcellular location">
    <subcellularLocation>
        <location evidence="1">Cell envelope</location>
    </subcellularLocation>
</comment>
<comment type="caution">
    <text evidence="7">The sequence shown here is derived from an EMBL/GenBank/DDBJ whole genome shotgun (WGS) entry which is preliminary data.</text>
</comment>
<keyword evidence="5" id="KW-0732">Signal</keyword>
<keyword evidence="2" id="KW-0201">Cytochrome c-type biogenesis</keyword>
<evidence type="ECO:0000256" key="4">
    <source>
        <dbReference type="ARBA" id="ARBA00023284"/>
    </source>
</evidence>
<dbReference type="InterPro" id="IPR025380">
    <property type="entry name" value="DUF4369"/>
</dbReference>
<name>A0A4R0NI81_9SPHI</name>
<dbReference type="InterPro" id="IPR000866">
    <property type="entry name" value="AhpC/TSA"/>
</dbReference>
<feature type="chain" id="PRO_5020483449" evidence="5">
    <location>
        <begin position="26"/>
        <end position="392"/>
    </location>
</feature>
<dbReference type="GO" id="GO:0016491">
    <property type="term" value="F:oxidoreductase activity"/>
    <property type="evidence" value="ECO:0007669"/>
    <property type="project" value="InterPro"/>
</dbReference>
<dbReference type="InterPro" id="IPR017937">
    <property type="entry name" value="Thioredoxin_CS"/>
</dbReference>
<dbReference type="GO" id="GO:0030313">
    <property type="term" value="C:cell envelope"/>
    <property type="evidence" value="ECO:0007669"/>
    <property type="project" value="UniProtKB-SubCell"/>
</dbReference>
<feature type="domain" description="Thioredoxin" evidence="6">
    <location>
        <begin position="252"/>
        <end position="392"/>
    </location>
</feature>
<dbReference type="GO" id="GO:0017004">
    <property type="term" value="P:cytochrome complex assembly"/>
    <property type="evidence" value="ECO:0007669"/>
    <property type="project" value="UniProtKB-KW"/>
</dbReference>
<dbReference type="InterPro" id="IPR036249">
    <property type="entry name" value="Thioredoxin-like_sf"/>
</dbReference>
<dbReference type="SUPFAM" id="SSF52833">
    <property type="entry name" value="Thioredoxin-like"/>
    <property type="match status" value="1"/>
</dbReference>
<dbReference type="Pfam" id="PF00578">
    <property type="entry name" value="AhpC-TSA"/>
    <property type="match status" value="1"/>
</dbReference>
<evidence type="ECO:0000256" key="3">
    <source>
        <dbReference type="ARBA" id="ARBA00023157"/>
    </source>
</evidence>
<dbReference type="PANTHER" id="PTHR42852">
    <property type="entry name" value="THIOL:DISULFIDE INTERCHANGE PROTEIN DSBE"/>
    <property type="match status" value="1"/>
</dbReference>
<proteinExistence type="predicted"/>
<dbReference type="CDD" id="cd02966">
    <property type="entry name" value="TlpA_like_family"/>
    <property type="match status" value="1"/>
</dbReference>
<evidence type="ECO:0000256" key="5">
    <source>
        <dbReference type="SAM" id="SignalP"/>
    </source>
</evidence>
<evidence type="ECO:0000256" key="1">
    <source>
        <dbReference type="ARBA" id="ARBA00004196"/>
    </source>
</evidence>
<dbReference type="OrthoDB" id="663772at2"/>
<feature type="signal peptide" evidence="5">
    <location>
        <begin position="1"/>
        <end position="25"/>
    </location>
</feature>
<dbReference type="PANTHER" id="PTHR42852:SF6">
    <property type="entry name" value="THIOL:DISULFIDE INTERCHANGE PROTEIN DSBE"/>
    <property type="match status" value="1"/>
</dbReference>
<sequence length="392" mass="43030">MKTSIKNNIAYCTFFLCLIMLQTIAQEKKSFIINGSLTNMTPTKVYLRYDQVTGKSADSSVVTNGKYSFKGDVDASVVAMIALTKDGVKSPADQYNLMLDKGVINIVSDQTISNAMVTGTGSNAHTEYLKVTRFSFNESAAIKKIIESEAYKTDEALKKEVTSKSNNLLGSALTNMIVYVRKNPASPASPYFTYALIASGFVTPAMIDTLYSTFPAELKTSKLGLAIDTTLAKRREAEMEAAAKRKALDDMVPLGSRAKDFTQNDTNDKLVSLSSFKGKYVLIDFWASWCAPCRAENPNVVKAYETYKDKNFTILGVSLDSKSGKQAWLKAIENDGLNWTQVSDLKSFDNEAAKLYGVSAIPQNFLIDPDGVVIAKNLRGEELQQKLASVLK</sequence>
<accession>A0A4R0NI81</accession>
<keyword evidence="4" id="KW-0676">Redox-active center</keyword>